<keyword evidence="7 12" id="KW-0658">Purine biosynthesis</keyword>
<dbReference type="Gene3D" id="3.40.50.20">
    <property type="match status" value="1"/>
</dbReference>
<dbReference type="GO" id="GO:0004637">
    <property type="term" value="F:phosphoribosylamine-glycine ligase activity"/>
    <property type="evidence" value="ECO:0007669"/>
    <property type="project" value="UniProtKB-UniRule"/>
</dbReference>
<keyword evidence="6 13" id="KW-0547">Nucleotide-binding</keyword>
<keyword evidence="8 13" id="KW-0067">ATP-binding</keyword>
<dbReference type="Pfam" id="PF02843">
    <property type="entry name" value="GARS_C"/>
    <property type="match status" value="1"/>
</dbReference>
<evidence type="ECO:0000256" key="8">
    <source>
        <dbReference type="ARBA" id="ARBA00022840"/>
    </source>
</evidence>
<dbReference type="HAMAP" id="MF_00138">
    <property type="entry name" value="GARS"/>
    <property type="match status" value="1"/>
</dbReference>
<dbReference type="GO" id="GO:0005524">
    <property type="term" value="F:ATP binding"/>
    <property type="evidence" value="ECO:0007669"/>
    <property type="project" value="UniProtKB-UniRule"/>
</dbReference>
<comment type="cofactor">
    <cofactor evidence="1">
        <name>Mn(2+)</name>
        <dbReference type="ChEBI" id="CHEBI:29035"/>
    </cofactor>
</comment>
<evidence type="ECO:0000256" key="11">
    <source>
        <dbReference type="ARBA" id="ARBA00042864"/>
    </source>
</evidence>
<evidence type="ECO:0000256" key="5">
    <source>
        <dbReference type="ARBA" id="ARBA00022598"/>
    </source>
</evidence>
<dbReference type="InterPro" id="IPR016185">
    <property type="entry name" value="PreATP-grasp_dom_sf"/>
</dbReference>
<evidence type="ECO:0000313" key="16">
    <source>
        <dbReference type="Proteomes" id="UP000222056"/>
    </source>
</evidence>
<dbReference type="AlphaFoldDB" id="A0A1H6FKZ5"/>
<evidence type="ECO:0000256" key="7">
    <source>
        <dbReference type="ARBA" id="ARBA00022755"/>
    </source>
</evidence>
<organism evidence="15 16">
    <name type="scientific">Thermoleophilum album</name>
    <dbReference type="NCBI Taxonomy" id="29539"/>
    <lineage>
        <taxon>Bacteria</taxon>
        <taxon>Bacillati</taxon>
        <taxon>Actinomycetota</taxon>
        <taxon>Thermoleophilia</taxon>
        <taxon>Thermoleophilales</taxon>
        <taxon>Thermoleophilaceae</taxon>
        <taxon>Thermoleophilum</taxon>
    </lineage>
</organism>
<dbReference type="UniPathway" id="UPA00074">
    <property type="reaction ID" value="UER00125"/>
</dbReference>
<dbReference type="InterPro" id="IPR013815">
    <property type="entry name" value="ATP_grasp_subdomain_1"/>
</dbReference>
<sequence>MLVLGAGGREHALVRAISRSGARPTVWAAPGNPGIARDGARCVAIDPLDPDAVCELARRERIDFVVVGPEAPLVAGIADALAEAGVRCLGPSRAAARVEGSKADAKRLMEQAGVPTARYEILESHDAALARLPQLSYPAVFKADALAAGKGVIIAQDEDQARQALDAYFVERRFGETTVLLEEYLEGEELSLLCLCDGERALPLAPARDYKRLLDGDEGPNTGGMGSYSPVPEIGPDLLREIVATVHQPIVDALRAQGTPYHGVLYGGLMLTDAGVRVLEFNCRFGDPETQALLPRMASDLLELLWRASFPGGLADAECRFEELAAVCVVLAAAGYPESPRKGDVIEGVEAAEALGAEVFHAGTAVRDGQLVTAGGRVLNVVGLGDDLAIARQRAYAAADRIDFPGKQLRRDIAAGRG</sequence>
<evidence type="ECO:0000256" key="1">
    <source>
        <dbReference type="ARBA" id="ARBA00001936"/>
    </source>
</evidence>
<evidence type="ECO:0000259" key="14">
    <source>
        <dbReference type="PROSITE" id="PS50975"/>
    </source>
</evidence>
<comment type="pathway">
    <text evidence="3 12">Purine metabolism; IMP biosynthesis via de novo pathway; N(1)-(5-phospho-D-ribosyl)glycinamide from 5-phospho-alpha-D-ribose 1-diphosphate: step 2/2.</text>
</comment>
<evidence type="ECO:0000256" key="3">
    <source>
        <dbReference type="ARBA" id="ARBA00005174"/>
    </source>
</evidence>
<dbReference type="InterPro" id="IPR020561">
    <property type="entry name" value="PRibGlycinamid_synth_ATP-grasp"/>
</dbReference>
<dbReference type="Gene3D" id="3.90.600.10">
    <property type="entry name" value="Phosphoribosylglycinamide synthetase, C-terminal domain"/>
    <property type="match status" value="1"/>
</dbReference>
<dbReference type="Pfam" id="PF02844">
    <property type="entry name" value="GARS_N"/>
    <property type="match status" value="1"/>
</dbReference>
<dbReference type="Gene3D" id="3.30.1490.20">
    <property type="entry name" value="ATP-grasp fold, A domain"/>
    <property type="match status" value="1"/>
</dbReference>
<accession>A0A1H6FKZ5</accession>
<dbReference type="InterPro" id="IPR011054">
    <property type="entry name" value="Rudment_hybrid_motif"/>
</dbReference>
<protein>
    <recommendedName>
        <fullName evidence="4 12">Phosphoribosylamine--glycine ligase</fullName>
        <ecNumber evidence="4 12">6.3.4.13</ecNumber>
    </recommendedName>
    <alternativeName>
        <fullName evidence="12">GARS</fullName>
    </alternativeName>
    <alternativeName>
        <fullName evidence="10 12">Glycinamide ribonucleotide synthetase</fullName>
    </alternativeName>
    <alternativeName>
        <fullName evidence="11 12">Phosphoribosylglycinamide synthetase</fullName>
    </alternativeName>
</protein>
<evidence type="ECO:0000256" key="10">
    <source>
        <dbReference type="ARBA" id="ARBA00042242"/>
    </source>
</evidence>
<dbReference type="NCBIfam" id="TIGR00877">
    <property type="entry name" value="purD"/>
    <property type="match status" value="1"/>
</dbReference>
<evidence type="ECO:0000256" key="9">
    <source>
        <dbReference type="ARBA" id="ARBA00038345"/>
    </source>
</evidence>
<dbReference type="FunFam" id="3.90.600.10:FF:000001">
    <property type="entry name" value="Trifunctional purine biosynthetic protein adenosine-3"/>
    <property type="match status" value="1"/>
</dbReference>
<evidence type="ECO:0000256" key="6">
    <source>
        <dbReference type="ARBA" id="ARBA00022741"/>
    </source>
</evidence>
<evidence type="ECO:0000313" key="15">
    <source>
        <dbReference type="EMBL" id="SEH10818.1"/>
    </source>
</evidence>
<keyword evidence="5 12" id="KW-0436">Ligase</keyword>
<dbReference type="InterPro" id="IPR020562">
    <property type="entry name" value="PRibGlycinamide_synth_N"/>
</dbReference>
<dbReference type="InterPro" id="IPR020560">
    <property type="entry name" value="PRibGlycinamide_synth_C-dom"/>
</dbReference>
<dbReference type="Gene3D" id="3.30.470.20">
    <property type="entry name" value="ATP-grasp fold, B domain"/>
    <property type="match status" value="1"/>
</dbReference>
<dbReference type="Pfam" id="PF01071">
    <property type="entry name" value="GARS_A"/>
    <property type="match status" value="1"/>
</dbReference>
<keyword evidence="16" id="KW-1185">Reference proteome</keyword>
<dbReference type="GO" id="GO:0006189">
    <property type="term" value="P:'de novo' IMP biosynthetic process"/>
    <property type="evidence" value="ECO:0007669"/>
    <property type="project" value="UniProtKB-UniRule"/>
</dbReference>
<reference evidence="16" key="1">
    <citation type="submission" date="2016-10" db="EMBL/GenBank/DDBJ databases">
        <authorList>
            <person name="Varghese N."/>
            <person name="Submissions S."/>
        </authorList>
    </citation>
    <scope>NUCLEOTIDE SEQUENCE [LARGE SCALE GENOMIC DNA]</scope>
    <source>
        <strain evidence="16">ATCC 35263</strain>
    </source>
</reference>
<dbReference type="Proteomes" id="UP000222056">
    <property type="component" value="Unassembled WGS sequence"/>
</dbReference>
<dbReference type="PROSITE" id="PS00184">
    <property type="entry name" value="GARS"/>
    <property type="match status" value="1"/>
</dbReference>
<evidence type="ECO:0000256" key="12">
    <source>
        <dbReference type="HAMAP-Rule" id="MF_00138"/>
    </source>
</evidence>
<dbReference type="PANTHER" id="PTHR43472:SF1">
    <property type="entry name" value="PHOSPHORIBOSYLAMINE--GLYCINE LIGASE, CHLOROPLASTIC"/>
    <property type="match status" value="1"/>
</dbReference>
<dbReference type="EMBL" id="FNWJ01000001">
    <property type="protein sequence ID" value="SEH10818.1"/>
    <property type="molecule type" value="Genomic_DNA"/>
</dbReference>
<feature type="domain" description="ATP-grasp" evidence="14">
    <location>
        <begin position="106"/>
        <end position="310"/>
    </location>
</feature>
<gene>
    <name evidence="12" type="primary">purD</name>
    <name evidence="15" type="ORF">SAMN02745716_0564</name>
</gene>
<dbReference type="SUPFAM" id="SSF56059">
    <property type="entry name" value="Glutathione synthetase ATP-binding domain-like"/>
    <property type="match status" value="1"/>
</dbReference>
<dbReference type="GO" id="GO:0009113">
    <property type="term" value="P:purine nucleobase biosynthetic process"/>
    <property type="evidence" value="ECO:0007669"/>
    <property type="project" value="InterPro"/>
</dbReference>
<dbReference type="SMART" id="SM01210">
    <property type="entry name" value="GARS_C"/>
    <property type="match status" value="1"/>
</dbReference>
<dbReference type="InterPro" id="IPR020559">
    <property type="entry name" value="PRibGlycinamide_synth_CS"/>
</dbReference>
<dbReference type="EC" id="6.3.4.13" evidence="4 12"/>
<evidence type="ECO:0000256" key="4">
    <source>
        <dbReference type="ARBA" id="ARBA00013255"/>
    </source>
</evidence>
<dbReference type="InterPro" id="IPR011761">
    <property type="entry name" value="ATP-grasp"/>
</dbReference>
<name>A0A1H6FKZ5_THEAL</name>
<dbReference type="InterPro" id="IPR000115">
    <property type="entry name" value="PRibGlycinamide_synth"/>
</dbReference>
<dbReference type="PROSITE" id="PS50975">
    <property type="entry name" value="ATP_GRASP"/>
    <property type="match status" value="1"/>
</dbReference>
<comment type="cofactor">
    <cofactor evidence="2">
        <name>Mg(2+)</name>
        <dbReference type="ChEBI" id="CHEBI:18420"/>
    </cofactor>
</comment>
<dbReference type="STRING" id="29539.SAMN02745716_0564"/>
<dbReference type="SMART" id="SM01209">
    <property type="entry name" value="GARS_A"/>
    <property type="match status" value="1"/>
</dbReference>
<dbReference type="InterPro" id="IPR037123">
    <property type="entry name" value="PRibGlycinamide_synth_C_sf"/>
</dbReference>
<comment type="similarity">
    <text evidence="9 12">Belongs to the GARS family.</text>
</comment>
<dbReference type="PANTHER" id="PTHR43472">
    <property type="entry name" value="PHOSPHORIBOSYLAMINE--GLYCINE LIGASE"/>
    <property type="match status" value="1"/>
</dbReference>
<proteinExistence type="inferred from homology"/>
<dbReference type="SUPFAM" id="SSF52440">
    <property type="entry name" value="PreATP-grasp domain"/>
    <property type="match status" value="1"/>
</dbReference>
<dbReference type="GO" id="GO:0046872">
    <property type="term" value="F:metal ion binding"/>
    <property type="evidence" value="ECO:0007669"/>
    <property type="project" value="InterPro"/>
</dbReference>
<dbReference type="SUPFAM" id="SSF51246">
    <property type="entry name" value="Rudiment single hybrid motif"/>
    <property type="match status" value="1"/>
</dbReference>
<evidence type="ECO:0000256" key="13">
    <source>
        <dbReference type="PROSITE-ProRule" id="PRU00409"/>
    </source>
</evidence>
<evidence type="ECO:0000256" key="2">
    <source>
        <dbReference type="ARBA" id="ARBA00001946"/>
    </source>
</evidence>
<comment type="catalytic activity">
    <reaction evidence="12">
        <text>5-phospho-beta-D-ribosylamine + glycine + ATP = N(1)-(5-phospho-beta-D-ribosyl)glycinamide + ADP + phosphate + H(+)</text>
        <dbReference type="Rhea" id="RHEA:17453"/>
        <dbReference type="ChEBI" id="CHEBI:15378"/>
        <dbReference type="ChEBI" id="CHEBI:30616"/>
        <dbReference type="ChEBI" id="CHEBI:43474"/>
        <dbReference type="ChEBI" id="CHEBI:57305"/>
        <dbReference type="ChEBI" id="CHEBI:58681"/>
        <dbReference type="ChEBI" id="CHEBI:143788"/>
        <dbReference type="ChEBI" id="CHEBI:456216"/>
        <dbReference type="EC" id="6.3.4.13"/>
    </reaction>
</comment>